<evidence type="ECO:0008006" key="5">
    <source>
        <dbReference type="Google" id="ProtNLM"/>
    </source>
</evidence>
<keyword evidence="3" id="KW-1185">Reference proteome</keyword>
<reference evidence="1 4" key="2">
    <citation type="submission" date="2020-08" db="EMBL/GenBank/DDBJ databases">
        <title>Genomic Encyclopedia of Type Strains, Phase IV (KMG-IV): sequencing the most valuable type-strain genomes for metagenomic binning, comparative biology and taxonomic classification.</title>
        <authorList>
            <person name="Goeker M."/>
        </authorList>
    </citation>
    <scope>NUCLEOTIDE SEQUENCE [LARGE SCALE GENOMIC DNA]</scope>
    <source>
        <strain evidence="1 4">DSM 100021</strain>
    </source>
</reference>
<dbReference type="InterPro" id="IPR044673">
    <property type="entry name" value="DCL-like"/>
</dbReference>
<evidence type="ECO:0000313" key="4">
    <source>
        <dbReference type="Proteomes" id="UP000544107"/>
    </source>
</evidence>
<dbReference type="PANTHER" id="PTHR33415:SF12">
    <property type="entry name" value="PROTEIN EMBRYO DEFECTIVE 514"/>
    <property type="match status" value="1"/>
</dbReference>
<gene>
    <name evidence="2" type="ORF">BJF91_02350</name>
    <name evidence="1" type="ORF">GGQ71_004579</name>
</gene>
<dbReference type="AlphaFoldDB" id="A0A1Q9ABX9"/>
<comment type="caution">
    <text evidence="2">The sequence shown here is derived from an EMBL/GenBank/DDBJ whole genome shotgun (WGS) entry which is preliminary data.</text>
</comment>
<evidence type="ECO:0000313" key="1">
    <source>
        <dbReference type="EMBL" id="MBB4010281.1"/>
    </source>
</evidence>
<dbReference type="Proteomes" id="UP000185598">
    <property type="component" value="Unassembled WGS sequence"/>
</dbReference>
<organism evidence="2 3">
    <name type="scientific">Allorhizobium taibaishanense</name>
    <dbReference type="NCBI Taxonomy" id="887144"/>
    <lineage>
        <taxon>Bacteria</taxon>
        <taxon>Pseudomonadati</taxon>
        <taxon>Pseudomonadota</taxon>
        <taxon>Alphaproteobacteria</taxon>
        <taxon>Hyphomicrobiales</taxon>
        <taxon>Rhizobiaceae</taxon>
        <taxon>Rhizobium/Agrobacterium group</taxon>
        <taxon>Allorhizobium</taxon>
    </lineage>
</organism>
<dbReference type="EMBL" id="JACIED010000007">
    <property type="protein sequence ID" value="MBB4010281.1"/>
    <property type="molecule type" value="Genomic_DNA"/>
</dbReference>
<protein>
    <recommendedName>
        <fullName evidence="5">DUF3223 domain-containing protein</fullName>
    </recommendedName>
</protein>
<dbReference type="EMBL" id="MKIN01000014">
    <property type="protein sequence ID" value="OLP52389.1"/>
    <property type="molecule type" value="Genomic_DNA"/>
</dbReference>
<dbReference type="Proteomes" id="UP000544107">
    <property type="component" value="Unassembled WGS sequence"/>
</dbReference>
<dbReference type="STRING" id="887144.BJF91_02350"/>
<dbReference type="Gene3D" id="3.10.450.40">
    <property type="match status" value="1"/>
</dbReference>
<dbReference type="RefSeq" id="WP_075612530.1">
    <property type="nucleotide sequence ID" value="NZ_JACIED010000007.1"/>
</dbReference>
<accession>A0A1Q9ABX9</accession>
<dbReference type="OrthoDB" id="892817at2"/>
<dbReference type="Pfam" id="PF11523">
    <property type="entry name" value="DUF3223"/>
    <property type="match status" value="1"/>
</dbReference>
<evidence type="ECO:0000313" key="2">
    <source>
        <dbReference type="EMBL" id="OLP52389.1"/>
    </source>
</evidence>
<sequence length="104" mass="11835">MARGRPVILKTRSFDKKGDASKYFAEMLNRYRPGETVSEEDALDLASLLERHPESVEKIGDGIHHFEVQAADYATQCFRVVRLDGTWDKFSYHTCISTEPALVD</sequence>
<dbReference type="PANTHER" id="PTHR33415">
    <property type="entry name" value="PROTEIN EMBRYO DEFECTIVE 514"/>
    <property type="match status" value="1"/>
</dbReference>
<evidence type="ECO:0000313" key="3">
    <source>
        <dbReference type="Proteomes" id="UP000185598"/>
    </source>
</evidence>
<name>A0A1Q9ABX9_9HYPH</name>
<reference evidence="2 3" key="1">
    <citation type="submission" date="2016-09" db="EMBL/GenBank/DDBJ databases">
        <title>Rhizobium oryziradicis sp. nov., isolated from the root of rice.</title>
        <authorList>
            <person name="Zhao J."/>
            <person name="Zhang X."/>
        </authorList>
    </citation>
    <scope>NUCLEOTIDE SEQUENCE [LARGE SCALE GENOMIC DNA]</scope>
    <source>
        <strain evidence="2 3">14971</strain>
    </source>
</reference>
<proteinExistence type="predicted"/>